<dbReference type="AlphaFoldDB" id="A0A3B1CUL4"/>
<dbReference type="EMBL" id="UOGD01000387">
    <property type="protein sequence ID" value="VAX27544.1"/>
    <property type="molecule type" value="Genomic_DNA"/>
</dbReference>
<feature type="transmembrane region" description="Helical" evidence="1">
    <location>
        <begin position="93"/>
        <end position="113"/>
    </location>
</feature>
<feature type="transmembrane region" description="Helical" evidence="1">
    <location>
        <begin position="12"/>
        <end position="33"/>
    </location>
</feature>
<feature type="transmembrane region" description="Helical" evidence="1">
    <location>
        <begin position="119"/>
        <end position="140"/>
    </location>
</feature>
<organism evidence="3">
    <name type="scientific">hydrothermal vent metagenome</name>
    <dbReference type="NCBI Taxonomy" id="652676"/>
    <lineage>
        <taxon>unclassified sequences</taxon>
        <taxon>metagenomes</taxon>
        <taxon>ecological metagenomes</taxon>
    </lineage>
</organism>
<keyword evidence="1" id="KW-0812">Transmembrane</keyword>
<feature type="transmembrane region" description="Helical" evidence="1">
    <location>
        <begin position="225"/>
        <end position="247"/>
    </location>
</feature>
<feature type="transmembrane region" description="Helical" evidence="1">
    <location>
        <begin position="321"/>
        <end position="342"/>
    </location>
</feature>
<evidence type="ECO:0000313" key="3">
    <source>
        <dbReference type="EMBL" id="VAX27544.1"/>
    </source>
</evidence>
<feature type="transmembrane region" description="Helical" evidence="1">
    <location>
        <begin position="193"/>
        <end position="213"/>
    </location>
</feature>
<name>A0A3B1CUL4_9ZZZZ</name>
<sequence length="361" mass="41120">MDPPKNRILYLDLMRAFAIFMMLQGHTVSVFLSDQYRSMDSVVYSSWYIIRGYTAPIFMFTAGVVFTYLLTLKKFSFKENPRIKKGIKRGISLILIGYILRYPTYKVFVFSGVTTEQWLTFFAVDALHLIGAGLLFILILEWFASISKVNNSIIFMLFATIVLIASPWVNSAAWVKVFPIPVASYFTFEFGSIFPFFPYLQYMFVGAVIGALLSKYPNLYKNMSANFVILVFGIVFVLLSRYIYSIVDNQGVNDYSQSLNRIGVVLILNSVFALISLKIRSIPRYIITAAKSSLSIYIIHLVILYGSPWSLGLDHLFGRSFSVSLTIISTIIMITLMILISLRIDKFRLKKKSSLLKSNSE</sequence>
<accession>A0A3B1CUL4</accession>
<keyword evidence="1" id="KW-1133">Transmembrane helix</keyword>
<reference evidence="3" key="1">
    <citation type="submission" date="2018-06" db="EMBL/GenBank/DDBJ databases">
        <authorList>
            <person name="Zhirakovskaya E."/>
        </authorList>
    </citation>
    <scope>NUCLEOTIDE SEQUENCE</scope>
</reference>
<dbReference type="InterPro" id="IPR012429">
    <property type="entry name" value="HGSNAT_cat"/>
</dbReference>
<feature type="transmembrane region" description="Helical" evidence="1">
    <location>
        <begin position="53"/>
        <end position="72"/>
    </location>
</feature>
<proteinExistence type="predicted"/>
<feature type="transmembrane region" description="Helical" evidence="1">
    <location>
        <begin position="259"/>
        <end position="277"/>
    </location>
</feature>
<evidence type="ECO:0000259" key="2">
    <source>
        <dbReference type="Pfam" id="PF07786"/>
    </source>
</evidence>
<dbReference type="Pfam" id="PF07786">
    <property type="entry name" value="HGSNAT_cat"/>
    <property type="match status" value="1"/>
</dbReference>
<feature type="domain" description="Heparan-alpha-glucosaminide N-acetyltransferase catalytic" evidence="2">
    <location>
        <begin position="7"/>
        <end position="216"/>
    </location>
</feature>
<feature type="transmembrane region" description="Helical" evidence="1">
    <location>
        <begin position="289"/>
        <end position="309"/>
    </location>
</feature>
<evidence type="ECO:0000256" key="1">
    <source>
        <dbReference type="SAM" id="Phobius"/>
    </source>
</evidence>
<protein>
    <recommendedName>
        <fullName evidence="2">Heparan-alpha-glucosaminide N-acetyltransferase catalytic domain-containing protein</fullName>
    </recommendedName>
</protein>
<keyword evidence="1" id="KW-0472">Membrane</keyword>
<feature type="transmembrane region" description="Helical" evidence="1">
    <location>
        <begin position="152"/>
        <end position="173"/>
    </location>
</feature>
<gene>
    <name evidence="3" type="ORF">MNBD_IGNAVI01-2461</name>
</gene>